<proteinExistence type="predicted"/>
<evidence type="ECO:0000313" key="4">
    <source>
        <dbReference type="EMBL" id="OYR32456.1"/>
    </source>
</evidence>
<reference evidence="3 6" key="2">
    <citation type="submission" date="2019-09" db="EMBL/GenBank/DDBJ databases">
        <title>Taxonomic organization of the family Brucellaceae based on a phylogenomic approach.</title>
        <authorList>
            <person name="Leclercq S."/>
            <person name="Cloeckaert A."/>
            <person name="Zygmunt M.S."/>
        </authorList>
    </citation>
    <scope>NUCLEOTIDE SEQUENCE [LARGE SCALE GENOMIC DNA]</scope>
    <source>
        <strain evidence="3 6">LUP23</strain>
    </source>
</reference>
<accession>A0A256H0C6</accession>
<comment type="caution">
    <text evidence="4">The sequence shown here is derived from an EMBL/GenBank/DDBJ whole genome shotgun (WGS) entry which is preliminary data.</text>
</comment>
<organism evidence="4 5">
    <name type="scientific">Brucella lupini</name>
    <dbReference type="NCBI Taxonomy" id="255457"/>
    <lineage>
        <taxon>Bacteria</taxon>
        <taxon>Pseudomonadati</taxon>
        <taxon>Pseudomonadota</taxon>
        <taxon>Alphaproteobacteria</taxon>
        <taxon>Hyphomicrobiales</taxon>
        <taxon>Brucellaceae</taxon>
        <taxon>Brucella/Ochrobactrum group</taxon>
        <taxon>Brucella</taxon>
    </lineage>
</organism>
<evidence type="ECO:0000259" key="1">
    <source>
        <dbReference type="Pfam" id="PF08887"/>
    </source>
</evidence>
<dbReference type="Proteomes" id="UP000435957">
    <property type="component" value="Unassembled WGS sequence"/>
</dbReference>
<protein>
    <submittedName>
        <fullName evidence="3">DUF1851 domain-containing protein</fullName>
    </submittedName>
</protein>
<keyword evidence="6" id="KW-1185">Reference proteome</keyword>
<evidence type="ECO:0000313" key="5">
    <source>
        <dbReference type="Proteomes" id="UP000216363"/>
    </source>
</evidence>
<dbReference type="EMBL" id="WBWF01000009">
    <property type="protein sequence ID" value="KAB2703178.1"/>
    <property type="molecule type" value="Genomic_DNA"/>
</dbReference>
<dbReference type="Pfam" id="PF08906">
    <property type="entry name" value="T6SS_Tdi1_C"/>
    <property type="match status" value="1"/>
</dbReference>
<dbReference type="AlphaFoldDB" id="A0A256H0C6"/>
<gene>
    <name evidence="4" type="ORF">CES86_0112</name>
    <name evidence="3" type="ORF">F9L03_13970</name>
</gene>
<dbReference type="RefSeq" id="WP_094513599.1">
    <property type="nucleotide sequence ID" value="NZ_JBHEEP010000007.1"/>
</dbReference>
<evidence type="ECO:0000313" key="6">
    <source>
        <dbReference type="Proteomes" id="UP000435957"/>
    </source>
</evidence>
<reference evidence="4 5" key="1">
    <citation type="submission" date="2017-07" db="EMBL/GenBank/DDBJ databases">
        <title>Draft genome of Ochrobactrum lupini type strain LUP21.</title>
        <authorList>
            <person name="Krzyzanowska D.M."/>
            <person name="Jafra S."/>
        </authorList>
    </citation>
    <scope>NUCLEOTIDE SEQUENCE [LARGE SCALE GENOMIC DNA]</scope>
    <source>
        <strain evidence="4 5">LUP21</strain>
    </source>
</reference>
<sequence>MPVIHENFQYALDEYGPVKQIRRASNKELSQLRGVLPHTLVDFIEEKGFCSFHNGLFTMCNPEEMRVVIAQVFGGDNDFHHGNCHVFGYTAFGVLYCWSDKLYNFRIELPLNVIYCRALTAPENWPPRASAEHIASGMIPDQEEADFLDVDGNPMFAACQRVYGANDASECYGFFPALAIAGAFGPAQDVGHIKRVKALEHFTFLAQLRQFYLMKSFSGGLQTVRSIGAN</sequence>
<dbReference type="InterPro" id="IPR015002">
    <property type="entry name" value="T6SS_Tdi1_C"/>
</dbReference>
<dbReference type="InterPro" id="IPR014983">
    <property type="entry name" value="GAD-rel"/>
</dbReference>
<dbReference type="Pfam" id="PF08887">
    <property type="entry name" value="GAD-like"/>
    <property type="match status" value="1"/>
</dbReference>
<evidence type="ECO:0000259" key="2">
    <source>
        <dbReference type="Pfam" id="PF08906"/>
    </source>
</evidence>
<evidence type="ECO:0000313" key="3">
    <source>
        <dbReference type="EMBL" id="KAB2703178.1"/>
    </source>
</evidence>
<dbReference type="Proteomes" id="UP000216363">
    <property type="component" value="Unassembled WGS sequence"/>
</dbReference>
<feature type="domain" description="T6SS immunity protein Tdi1 C-terminal" evidence="2">
    <location>
        <begin position="142"/>
        <end position="208"/>
    </location>
</feature>
<name>A0A256H0C6_9HYPH</name>
<dbReference type="EMBL" id="NNRN01000029">
    <property type="protein sequence ID" value="OYR32456.1"/>
    <property type="molecule type" value="Genomic_DNA"/>
</dbReference>
<feature type="domain" description="GAD-related" evidence="1">
    <location>
        <begin position="8"/>
        <end position="102"/>
    </location>
</feature>